<protein>
    <submittedName>
        <fullName evidence="2">Uncharacterized protein</fullName>
    </submittedName>
</protein>
<feature type="non-terminal residue" evidence="2">
    <location>
        <position position="526"/>
    </location>
</feature>
<feature type="compositionally biased region" description="Basic residues" evidence="1">
    <location>
        <begin position="501"/>
        <end position="510"/>
    </location>
</feature>
<feature type="compositionally biased region" description="Acidic residues" evidence="1">
    <location>
        <begin position="144"/>
        <end position="167"/>
    </location>
</feature>
<dbReference type="Proteomes" id="UP000767238">
    <property type="component" value="Unassembled WGS sequence"/>
</dbReference>
<proteinExistence type="predicted"/>
<feature type="compositionally biased region" description="Basic and acidic residues" evidence="1">
    <location>
        <begin position="321"/>
        <end position="341"/>
    </location>
</feature>
<evidence type="ECO:0000313" key="2">
    <source>
        <dbReference type="EMBL" id="KAH0224223.1"/>
    </source>
</evidence>
<reference evidence="2" key="1">
    <citation type="journal article" date="2021" name="J Fungi (Basel)">
        <title>Virulence traits and population genomics of the black yeast Aureobasidium melanogenum.</title>
        <authorList>
            <person name="Cernosa A."/>
            <person name="Sun X."/>
            <person name="Gostincar C."/>
            <person name="Fang C."/>
            <person name="Gunde-Cimerman N."/>
            <person name="Song Z."/>
        </authorList>
    </citation>
    <scope>NUCLEOTIDE SEQUENCE</scope>
    <source>
        <strain evidence="2">EXF-8016</strain>
    </source>
</reference>
<feature type="compositionally biased region" description="Polar residues" evidence="1">
    <location>
        <begin position="412"/>
        <end position="423"/>
    </location>
</feature>
<evidence type="ECO:0000256" key="1">
    <source>
        <dbReference type="SAM" id="MobiDB-lite"/>
    </source>
</evidence>
<dbReference type="OrthoDB" id="3440281at2759"/>
<feature type="compositionally biased region" description="Polar residues" evidence="1">
    <location>
        <begin position="193"/>
        <end position="209"/>
    </location>
</feature>
<gene>
    <name evidence="2" type="ORF">KCV03_g3758</name>
</gene>
<organism evidence="2 3">
    <name type="scientific">Aureobasidium melanogenum</name>
    <name type="common">Aureobasidium pullulans var. melanogenum</name>
    <dbReference type="NCBI Taxonomy" id="46634"/>
    <lineage>
        <taxon>Eukaryota</taxon>
        <taxon>Fungi</taxon>
        <taxon>Dikarya</taxon>
        <taxon>Ascomycota</taxon>
        <taxon>Pezizomycotina</taxon>
        <taxon>Dothideomycetes</taxon>
        <taxon>Dothideomycetidae</taxon>
        <taxon>Dothideales</taxon>
        <taxon>Saccotheciaceae</taxon>
        <taxon>Aureobasidium</taxon>
    </lineage>
</organism>
<evidence type="ECO:0000313" key="3">
    <source>
        <dbReference type="Proteomes" id="UP000767238"/>
    </source>
</evidence>
<dbReference type="EMBL" id="JAHFYH010000020">
    <property type="protein sequence ID" value="KAH0224223.1"/>
    <property type="molecule type" value="Genomic_DNA"/>
</dbReference>
<dbReference type="AlphaFoldDB" id="A0A9P8K9R3"/>
<feature type="compositionally biased region" description="Polar residues" evidence="1">
    <location>
        <begin position="237"/>
        <end position="249"/>
    </location>
</feature>
<feature type="compositionally biased region" description="Basic and acidic residues" evidence="1">
    <location>
        <begin position="173"/>
        <end position="183"/>
    </location>
</feature>
<feature type="compositionally biased region" description="Low complexity" evidence="1">
    <location>
        <begin position="355"/>
        <end position="364"/>
    </location>
</feature>
<feature type="compositionally biased region" description="Basic and acidic residues" evidence="1">
    <location>
        <begin position="289"/>
        <end position="308"/>
    </location>
</feature>
<name>A0A9P8K9R3_AURME</name>
<sequence>MASATAREWAKRTNNVKTLVNDEQFSLAEKEARLLIDDPTLPHYYRIQNLVLLAQCTEDWYESKHFQNVAENMWRRMRLLSPVESTDADGNYIFEKLRTMLDNLEEDMLAEQPDNDDYLEGMVEYQAELAEEYEAMIAEFAEGDPFEEDVEMTDQEEEESEDEEEETVVIKSDGVDFESHDLPLDAPALNPPSRNTNRESLSTEQSFMWSDTDKSKRSSFPLSSLGDFESPLKRQPTPLSFTAIRNISDSPHDLASASRLRQRDAAISPTFGKSERKKAVIPGPSIPPVKEKEDTKIEKAKMIPRDVPDEPNSDKGVAGVKGKDWHITEMLRSGPDEEALKSRPSSPTKLKHSASARSSRTRPTTFDRTRPTAFERTAPATATAAHVSVQAESSRSRSHPTPGMAQSGIVRSHSTPLLSTAQNAGPLLKDGQTAAQESLRSSLRDSLNSGWTSTKSGISSTIGTIGTLGRTLTHRSKRRPDSTAGSELGGDSQEGSTAGRDRRHKRKKEKKSSPALHTVFDPPSRK</sequence>
<feature type="region of interest" description="Disordered" evidence="1">
    <location>
        <begin position="144"/>
        <end position="526"/>
    </location>
</feature>
<reference evidence="2" key="2">
    <citation type="submission" date="2021-08" db="EMBL/GenBank/DDBJ databases">
        <authorList>
            <person name="Gostincar C."/>
            <person name="Sun X."/>
            <person name="Song Z."/>
            <person name="Gunde-Cimerman N."/>
        </authorList>
    </citation>
    <scope>NUCLEOTIDE SEQUENCE</scope>
    <source>
        <strain evidence="2">EXF-8016</strain>
    </source>
</reference>
<accession>A0A9P8K9R3</accession>
<feature type="compositionally biased region" description="Low complexity" evidence="1">
    <location>
        <begin position="438"/>
        <end position="471"/>
    </location>
</feature>
<comment type="caution">
    <text evidence="2">The sequence shown here is derived from an EMBL/GenBank/DDBJ whole genome shotgun (WGS) entry which is preliminary data.</text>
</comment>